<dbReference type="PANTHER" id="PTHR32487">
    <property type="entry name" value="3-OXO-DELTA(4,5)-STEROID 5-BETA-REDUCTASE"/>
    <property type="match status" value="1"/>
</dbReference>
<name>A0A2W1HUT4_9PLEO</name>
<evidence type="ECO:0000313" key="4">
    <source>
        <dbReference type="Proteomes" id="UP000249757"/>
    </source>
</evidence>
<evidence type="ECO:0000313" key="2">
    <source>
        <dbReference type="EMBL" id="KAF7572705.1"/>
    </source>
</evidence>
<reference evidence="2" key="1">
    <citation type="journal article" date="2018" name="BMC Genomics">
        <title>Comparative genomics of the wheat fungal pathogen Pyrenophora tritici-repentis reveals chromosomal variations and genome plasticity.</title>
        <authorList>
            <person name="Moolhuijzen P."/>
            <person name="See P.T."/>
            <person name="Hane J.K."/>
            <person name="Shi G."/>
            <person name="Liu Z."/>
            <person name="Oliver R.P."/>
            <person name="Moffat C.S."/>
        </authorList>
    </citation>
    <scope>NUCLEOTIDE SEQUENCE [LARGE SCALE GENOMIC DNA]</scope>
    <source>
        <strain evidence="2">M4</strain>
    </source>
</reference>
<reference evidence="3" key="3">
    <citation type="journal article" date="2022" name="bioRxiv">
        <title>A global pangenome for the wheat fungal pathogen Pyrenophora tritici-repentis and prediction of effector protein structural homology.</title>
        <authorList>
            <person name="Moolhuijzen P."/>
            <person name="See P.T."/>
            <person name="Shi G."/>
            <person name="Powell H.R."/>
            <person name="Cockram J."/>
            <person name="Jorgensen L.N."/>
            <person name="Benslimane H."/>
            <person name="Strelkov S.E."/>
            <person name="Turner J."/>
            <person name="Liu Z."/>
            <person name="Moffat C.S."/>
        </authorList>
    </citation>
    <scope>NUCLEOTIDE SEQUENCE</scope>
    <source>
        <strain evidence="3">86-124</strain>
    </source>
</reference>
<dbReference type="OMA" id="EHIEINP"/>
<dbReference type="AlphaFoldDB" id="A0A2W1HUT4"/>
<comment type="caution">
    <text evidence="3">The sequence shown here is derived from an EMBL/GenBank/DDBJ whole genome shotgun (WGS) entry which is preliminary data.</text>
</comment>
<dbReference type="Proteomes" id="UP000249757">
    <property type="component" value="Unassembled WGS sequence"/>
</dbReference>
<dbReference type="CDD" id="cd08948">
    <property type="entry name" value="5beta-POR_like_SDR_a"/>
    <property type="match status" value="1"/>
</dbReference>
<dbReference type="Pfam" id="PF22917">
    <property type="entry name" value="PRISE"/>
    <property type="match status" value="1"/>
</dbReference>
<dbReference type="Proteomes" id="UP000245464">
    <property type="component" value="Chromosome 3"/>
</dbReference>
<dbReference type="SUPFAM" id="SSF51735">
    <property type="entry name" value="NAD(P)-binding Rossmann-fold domains"/>
    <property type="match status" value="1"/>
</dbReference>
<protein>
    <recommendedName>
        <fullName evidence="1">PRISE-like Rossmann-fold domain-containing protein</fullName>
    </recommendedName>
</protein>
<sequence>MSKSALVFGASGVTGWSFINEILSDYPAKNIWKRAHALSNRPLSLSQSQWPEDPRLHMVSGIDLLAHDQKTVEKEMQQKIPDISEVTHVYYFAYKAGMDVVKEQEEALVMFSKAVKAVDKLCPNLEFVVLQIGTKYYGCHLKALLPWYDEAAPIGTTAPPLPEPPHKESSPRIPSPFAEVLFYHVQMDFIADYSKDKKWKYVVTLPDLIIGLVPNQNFYSLATTVGIYLSLWKEVHGEGADCPFPGTEKVWKALSNDSSSDMIARQTIHLTLSPDTPKGALYNVADSKTPSSYVEKWPILCSYFGLKATAPRPEPIDIRGFIADNFETWTKTEEKYGLQKGHAQNDKALFLSEKLLMTKFDFDRHFDMSKIYSTGFTEERDTATAWYSVFDRMRKAKIIP</sequence>
<evidence type="ECO:0000313" key="3">
    <source>
        <dbReference type="EMBL" id="KAI1509482.1"/>
    </source>
</evidence>
<accession>A0A2W1HUT4</accession>
<proteinExistence type="predicted"/>
<dbReference type="EMBL" id="NQIK02000003">
    <property type="protein sequence ID" value="KAF7572705.1"/>
    <property type="molecule type" value="Genomic_DNA"/>
</dbReference>
<reference evidence="3" key="2">
    <citation type="submission" date="2021-05" db="EMBL/GenBank/DDBJ databases">
        <authorList>
            <person name="Moolhuijzen P.M."/>
            <person name="Moffat C.S."/>
        </authorList>
    </citation>
    <scope>NUCLEOTIDE SEQUENCE</scope>
    <source>
        <strain evidence="3">86-124</strain>
    </source>
</reference>
<dbReference type="EMBL" id="NRDI02000020">
    <property type="protein sequence ID" value="KAI1509482.1"/>
    <property type="molecule type" value="Genomic_DNA"/>
</dbReference>
<reference evidence="4" key="4">
    <citation type="journal article" date="2022" name="Microb. Genom.">
        <title>A global pangenome for the wheat fungal pathogen Pyrenophora tritici-repentis and prediction of effector protein structural homology.</title>
        <authorList>
            <person name="Moolhuijzen P.M."/>
            <person name="See P.T."/>
            <person name="Shi G."/>
            <person name="Powell H.R."/>
            <person name="Cockram J."/>
            <person name="Jorgensen L.N."/>
            <person name="Benslimane H."/>
            <person name="Strelkov S.E."/>
            <person name="Turner J."/>
            <person name="Liu Z."/>
            <person name="Moffat C.S."/>
        </authorList>
    </citation>
    <scope>NUCLEOTIDE SEQUENCE [LARGE SCALE GENOMIC DNA]</scope>
</reference>
<gene>
    <name evidence="3" type="ORF">Ptr86124_011562</name>
    <name evidence="2" type="ORF">PtrM4_076100</name>
</gene>
<dbReference type="OrthoDB" id="1731983at2759"/>
<evidence type="ECO:0000259" key="1">
    <source>
        <dbReference type="Pfam" id="PF22917"/>
    </source>
</evidence>
<keyword evidence="4" id="KW-1185">Reference proteome</keyword>
<dbReference type="Gene3D" id="3.40.50.720">
    <property type="entry name" value="NAD(P)-binding Rossmann-like Domain"/>
    <property type="match status" value="1"/>
</dbReference>
<dbReference type="InterPro" id="IPR036291">
    <property type="entry name" value="NAD(P)-bd_dom_sf"/>
</dbReference>
<feature type="domain" description="PRISE-like Rossmann-fold" evidence="1">
    <location>
        <begin position="5"/>
        <end position="400"/>
    </location>
</feature>
<dbReference type="PANTHER" id="PTHR32487:SF8">
    <property type="entry name" value="NAD-DEPENDENT EPIMERASE_DEHYDRATASE DOMAIN-CONTAINING PROTEIN"/>
    <property type="match status" value="1"/>
</dbReference>
<dbReference type="InterPro" id="IPR055222">
    <property type="entry name" value="PRISE-like_Rossmann-fold"/>
</dbReference>
<organism evidence="3 4">
    <name type="scientific">Pyrenophora tritici-repentis</name>
    <dbReference type="NCBI Taxonomy" id="45151"/>
    <lineage>
        <taxon>Eukaryota</taxon>
        <taxon>Fungi</taxon>
        <taxon>Dikarya</taxon>
        <taxon>Ascomycota</taxon>
        <taxon>Pezizomycotina</taxon>
        <taxon>Dothideomycetes</taxon>
        <taxon>Pleosporomycetidae</taxon>
        <taxon>Pleosporales</taxon>
        <taxon>Pleosporineae</taxon>
        <taxon>Pleosporaceae</taxon>
        <taxon>Pyrenophora</taxon>
    </lineage>
</organism>